<evidence type="ECO:0000256" key="1">
    <source>
        <dbReference type="ARBA" id="ARBA00023125"/>
    </source>
</evidence>
<evidence type="ECO:0000313" key="7">
    <source>
        <dbReference type="EMBL" id="KAK5951730.1"/>
    </source>
</evidence>
<feature type="domain" description="HMG box" evidence="6">
    <location>
        <begin position="119"/>
        <end position="185"/>
    </location>
</feature>
<evidence type="ECO:0000259" key="6">
    <source>
        <dbReference type="PROSITE" id="PS50118"/>
    </source>
</evidence>
<dbReference type="SUPFAM" id="SSF47769">
    <property type="entry name" value="SAM/Pointed domain"/>
    <property type="match status" value="1"/>
</dbReference>
<feature type="region of interest" description="Disordered" evidence="4">
    <location>
        <begin position="208"/>
        <end position="234"/>
    </location>
</feature>
<dbReference type="PROSITE" id="PS50105">
    <property type="entry name" value="SAM_DOMAIN"/>
    <property type="match status" value="1"/>
</dbReference>
<feature type="compositionally biased region" description="Low complexity" evidence="4">
    <location>
        <begin position="220"/>
        <end position="230"/>
    </location>
</feature>
<dbReference type="InterPro" id="IPR001660">
    <property type="entry name" value="SAM"/>
</dbReference>
<dbReference type="SMART" id="SM00454">
    <property type="entry name" value="SAM"/>
    <property type="match status" value="1"/>
</dbReference>
<proteinExistence type="predicted"/>
<dbReference type="Gene3D" id="1.10.150.50">
    <property type="entry name" value="Transcription Factor, Ets-1"/>
    <property type="match status" value="1"/>
</dbReference>
<feature type="compositionally biased region" description="Polar residues" evidence="4">
    <location>
        <begin position="498"/>
        <end position="511"/>
    </location>
</feature>
<feature type="region of interest" description="Disordered" evidence="4">
    <location>
        <begin position="469"/>
        <end position="511"/>
    </location>
</feature>
<sequence>MTDIQPVLQGLGLGQYYQAFLDEGFDTWETVLDIQENDLKSLDVKLGHRRKLQRAIAEYRGVANDRPLRSPPRDSSSNESVPKVEDAVQSSNTKERVSANATEQKRKYRRHPKPDENAPEKPPSAYVLFSNRIREEVKADNLSFTEIARLVGERWQNIDPSQKEMFESHASSLKENYNKELTDYKKTDAYKEYMQYLAEFKAKNAAQGETKRPKLDHHGSSSLSGGTSAGENPEALAHQIPGHARQLSNGSASVTSQAVSSTLPSIATIPLTNVPSRRRGTSPHQYFPERRLITQASTQSSISEDSSTPRFDPTDALSRASALSIGTSPGASPSPSTTMIRSGRRDYGFGSVSQPWLNRQTTYGFSAPEAAATSPSGITDHWHDRGADASYYTVGPSIPAQQTNSVPISQLIDPYHGQDSPAASSQRTLPPLRQSAGTTTTKSASGFVGLATPNAVHSYSYTNEAMAYRQGPARNTPNQSESEAADTLAALADREHSYSQSRTPRPQQDPG</sequence>
<keyword evidence="2 3" id="KW-0539">Nucleus</keyword>
<dbReference type="Pfam" id="PF00505">
    <property type="entry name" value="HMG_box"/>
    <property type="match status" value="1"/>
</dbReference>
<reference evidence="7 8" key="1">
    <citation type="submission" date="2022-12" db="EMBL/GenBank/DDBJ databases">
        <title>Genomic features and morphological characterization of a novel Knufia sp. strain isolated from spacecraft assembly facility.</title>
        <authorList>
            <person name="Teixeira M."/>
            <person name="Chander A.M."/>
            <person name="Stajich J.E."/>
            <person name="Venkateswaran K."/>
        </authorList>
    </citation>
    <scope>NUCLEOTIDE SEQUENCE [LARGE SCALE GENOMIC DNA]</scope>
    <source>
        <strain evidence="7 8">FJI-L2-BK-P2</strain>
    </source>
</reference>
<feature type="compositionally biased region" description="Polar residues" evidence="4">
    <location>
        <begin position="473"/>
        <end position="482"/>
    </location>
</feature>
<dbReference type="GO" id="GO:0003677">
    <property type="term" value="F:DNA binding"/>
    <property type="evidence" value="ECO:0007669"/>
    <property type="project" value="UniProtKB-UniRule"/>
</dbReference>
<feature type="domain" description="SAM" evidence="5">
    <location>
        <begin position="1"/>
        <end position="47"/>
    </location>
</feature>
<dbReference type="Proteomes" id="UP001316803">
    <property type="component" value="Unassembled WGS sequence"/>
</dbReference>
<dbReference type="InterPro" id="IPR051965">
    <property type="entry name" value="ChromReg_NeuronalGeneExpr"/>
</dbReference>
<dbReference type="PROSITE" id="PS50118">
    <property type="entry name" value="HMG_BOX_2"/>
    <property type="match status" value="1"/>
</dbReference>
<dbReference type="InterPro" id="IPR013761">
    <property type="entry name" value="SAM/pointed_sf"/>
</dbReference>
<feature type="region of interest" description="Disordered" evidence="4">
    <location>
        <begin position="63"/>
        <end position="124"/>
    </location>
</feature>
<comment type="caution">
    <text evidence="7">The sequence shown here is derived from an EMBL/GenBank/DDBJ whole genome shotgun (WGS) entry which is preliminary data.</text>
</comment>
<feature type="compositionally biased region" description="Basic and acidic residues" evidence="4">
    <location>
        <begin position="209"/>
        <end position="219"/>
    </location>
</feature>
<evidence type="ECO:0000259" key="5">
    <source>
        <dbReference type="PROSITE" id="PS50105"/>
    </source>
</evidence>
<name>A0AAN8EDN1_9EURO</name>
<feature type="DNA-binding region" description="HMG box" evidence="3">
    <location>
        <begin position="119"/>
        <end position="185"/>
    </location>
</feature>
<evidence type="ECO:0000313" key="8">
    <source>
        <dbReference type="Proteomes" id="UP001316803"/>
    </source>
</evidence>
<organism evidence="7 8">
    <name type="scientific">Knufia fluminis</name>
    <dbReference type="NCBI Taxonomy" id="191047"/>
    <lineage>
        <taxon>Eukaryota</taxon>
        <taxon>Fungi</taxon>
        <taxon>Dikarya</taxon>
        <taxon>Ascomycota</taxon>
        <taxon>Pezizomycotina</taxon>
        <taxon>Eurotiomycetes</taxon>
        <taxon>Chaetothyriomycetidae</taxon>
        <taxon>Chaetothyriales</taxon>
        <taxon>Trichomeriaceae</taxon>
        <taxon>Knufia</taxon>
    </lineage>
</organism>
<accession>A0AAN8EDN1</accession>
<feature type="region of interest" description="Disordered" evidence="4">
    <location>
        <begin position="411"/>
        <end position="446"/>
    </location>
</feature>
<feature type="compositionally biased region" description="Low complexity" evidence="4">
    <location>
        <begin position="297"/>
        <end position="306"/>
    </location>
</feature>
<evidence type="ECO:0008006" key="9">
    <source>
        <dbReference type="Google" id="ProtNLM"/>
    </source>
</evidence>
<dbReference type="PANTHER" id="PTHR46040">
    <property type="entry name" value="HIGH MOBILITY GROUP PROTEIN 2"/>
    <property type="match status" value="1"/>
</dbReference>
<evidence type="ECO:0000256" key="2">
    <source>
        <dbReference type="ARBA" id="ARBA00023242"/>
    </source>
</evidence>
<dbReference type="AlphaFoldDB" id="A0AAN8EDN1"/>
<feature type="region of interest" description="Disordered" evidence="4">
    <location>
        <begin position="270"/>
        <end position="344"/>
    </location>
</feature>
<dbReference type="Pfam" id="PF00536">
    <property type="entry name" value="SAM_1"/>
    <property type="match status" value="1"/>
</dbReference>
<keyword evidence="8" id="KW-1185">Reference proteome</keyword>
<dbReference type="CDD" id="cd09487">
    <property type="entry name" value="SAM_superfamily"/>
    <property type="match status" value="1"/>
</dbReference>
<dbReference type="GO" id="GO:0005634">
    <property type="term" value="C:nucleus"/>
    <property type="evidence" value="ECO:0007669"/>
    <property type="project" value="UniProtKB-UniRule"/>
</dbReference>
<dbReference type="Gene3D" id="1.10.30.10">
    <property type="entry name" value="High mobility group box domain"/>
    <property type="match status" value="1"/>
</dbReference>
<evidence type="ECO:0000256" key="3">
    <source>
        <dbReference type="PROSITE-ProRule" id="PRU00267"/>
    </source>
</evidence>
<evidence type="ECO:0000256" key="4">
    <source>
        <dbReference type="SAM" id="MobiDB-lite"/>
    </source>
</evidence>
<protein>
    <recommendedName>
        <fullName evidence="9">HMG box domain-containing protein</fullName>
    </recommendedName>
</protein>
<dbReference type="InterPro" id="IPR036910">
    <property type="entry name" value="HMG_box_dom_sf"/>
</dbReference>
<dbReference type="SUPFAM" id="SSF47095">
    <property type="entry name" value="HMG-box"/>
    <property type="match status" value="1"/>
</dbReference>
<dbReference type="InterPro" id="IPR009071">
    <property type="entry name" value="HMG_box_dom"/>
</dbReference>
<dbReference type="SMART" id="SM00398">
    <property type="entry name" value="HMG"/>
    <property type="match status" value="1"/>
</dbReference>
<dbReference type="GO" id="GO:0010468">
    <property type="term" value="P:regulation of gene expression"/>
    <property type="evidence" value="ECO:0007669"/>
    <property type="project" value="TreeGrafter"/>
</dbReference>
<feature type="compositionally biased region" description="Low complexity" evidence="4">
    <location>
        <begin position="324"/>
        <end position="338"/>
    </location>
</feature>
<dbReference type="EMBL" id="JAKLMC020000019">
    <property type="protein sequence ID" value="KAK5951730.1"/>
    <property type="molecule type" value="Genomic_DNA"/>
</dbReference>
<gene>
    <name evidence="7" type="ORF">OHC33_007409</name>
</gene>
<keyword evidence="1 3" id="KW-0238">DNA-binding</keyword>
<dbReference type="PANTHER" id="PTHR46040:SF3">
    <property type="entry name" value="HIGH MOBILITY GROUP PROTEIN 2"/>
    <property type="match status" value="1"/>
</dbReference>